<sequence>MLFKSSEIVEFAVAIERNGEAFYKSLLGKVKSGQAHHVLQYLAAAEQQHIKDFQSLRDRLGDYQAPQQYDGEYEAYLTFLIESNVFGKAPEVEKLVAQIQTDQDAIDLAIRFEKESILFFNELLRLVSESDKEPVKELIRQEQEHILKLVELRKIIENA</sequence>
<dbReference type="InterPro" id="IPR009078">
    <property type="entry name" value="Ferritin-like_SF"/>
</dbReference>
<evidence type="ECO:0000313" key="3">
    <source>
        <dbReference type="Proteomes" id="UP000366051"/>
    </source>
</evidence>
<dbReference type="RefSeq" id="WP_162008077.1">
    <property type="nucleotide sequence ID" value="NZ_CP045875.1"/>
</dbReference>
<feature type="domain" description="Rubrerythrin diiron-binding" evidence="1">
    <location>
        <begin position="7"/>
        <end position="149"/>
    </location>
</feature>
<dbReference type="AlphaFoldDB" id="A0A5Q2N5S6"/>
<dbReference type="CDD" id="cd01045">
    <property type="entry name" value="Ferritin_like_AB"/>
    <property type="match status" value="1"/>
</dbReference>
<keyword evidence="3" id="KW-1185">Reference proteome</keyword>
<protein>
    <submittedName>
        <fullName evidence="2">Rubrerythrin</fullName>
    </submittedName>
</protein>
<accession>A0A5Q2N5S6</accession>
<proteinExistence type="predicted"/>
<dbReference type="InterPro" id="IPR003251">
    <property type="entry name" value="Rr_diiron-bd_dom"/>
</dbReference>
<evidence type="ECO:0000259" key="1">
    <source>
        <dbReference type="Pfam" id="PF02915"/>
    </source>
</evidence>
<dbReference type="SUPFAM" id="SSF47240">
    <property type="entry name" value="Ferritin-like"/>
    <property type="match status" value="1"/>
</dbReference>
<dbReference type="Pfam" id="PF02915">
    <property type="entry name" value="Rubrerythrin"/>
    <property type="match status" value="1"/>
</dbReference>
<evidence type="ECO:0000313" key="2">
    <source>
        <dbReference type="EMBL" id="QGG49293.1"/>
    </source>
</evidence>
<reference evidence="3" key="1">
    <citation type="submission" date="2019-11" db="EMBL/GenBank/DDBJ databases">
        <title>Genome sequence of Heliorestis convoluta strain HH, an alkaliphilic and minimalistic phototrophic bacterium from a soda lake in Egypt.</title>
        <authorList>
            <person name="Dewey E.D."/>
            <person name="Stokes L.M."/>
            <person name="Burchell B.M."/>
            <person name="Shaffer K.N."/>
            <person name="Huntington A.M."/>
            <person name="Baker J.M."/>
            <person name="Nadendla S."/>
            <person name="Giglio M.G."/>
            <person name="Touchman J.W."/>
            <person name="Blankenship R.E."/>
            <person name="Madigan M.T."/>
            <person name="Sattley W.M."/>
        </authorList>
    </citation>
    <scope>NUCLEOTIDE SEQUENCE [LARGE SCALE GENOMIC DNA]</scope>
    <source>
        <strain evidence="3">HH</strain>
    </source>
</reference>
<name>A0A5Q2N5S6_9FIRM</name>
<organism evidence="2 3">
    <name type="scientific">Heliorestis convoluta</name>
    <dbReference type="NCBI Taxonomy" id="356322"/>
    <lineage>
        <taxon>Bacteria</taxon>
        <taxon>Bacillati</taxon>
        <taxon>Bacillota</taxon>
        <taxon>Clostridia</taxon>
        <taxon>Eubacteriales</taxon>
        <taxon>Heliobacteriaceae</taxon>
        <taxon>Heliorestis</taxon>
    </lineage>
</organism>
<dbReference type="InterPro" id="IPR012347">
    <property type="entry name" value="Ferritin-like"/>
</dbReference>
<gene>
    <name evidence="2" type="ORF">FTV88_3227</name>
</gene>
<dbReference type="KEGG" id="hcv:FTV88_3227"/>
<dbReference type="EMBL" id="CP045875">
    <property type="protein sequence ID" value="QGG49293.1"/>
    <property type="molecule type" value="Genomic_DNA"/>
</dbReference>
<dbReference type="Gene3D" id="1.20.1260.10">
    <property type="match status" value="1"/>
</dbReference>
<dbReference type="Proteomes" id="UP000366051">
    <property type="component" value="Chromosome"/>
</dbReference>
<dbReference type="GO" id="GO:0046872">
    <property type="term" value="F:metal ion binding"/>
    <property type="evidence" value="ECO:0007669"/>
    <property type="project" value="InterPro"/>
</dbReference>
<dbReference type="GO" id="GO:0016491">
    <property type="term" value="F:oxidoreductase activity"/>
    <property type="evidence" value="ECO:0007669"/>
    <property type="project" value="InterPro"/>
</dbReference>